<dbReference type="CDD" id="cd00093">
    <property type="entry name" value="HTH_XRE"/>
    <property type="match status" value="1"/>
</dbReference>
<dbReference type="PANTHER" id="PTHR46558">
    <property type="entry name" value="TRACRIPTIONAL REGULATORY PROTEIN-RELATED-RELATED"/>
    <property type="match status" value="1"/>
</dbReference>
<organism evidence="3 4">
    <name type="scientific">Levilactobacillus tongjiangensis</name>
    <dbReference type="NCBI Taxonomy" id="2486023"/>
    <lineage>
        <taxon>Bacteria</taxon>
        <taxon>Bacillati</taxon>
        <taxon>Bacillota</taxon>
        <taxon>Bacilli</taxon>
        <taxon>Lactobacillales</taxon>
        <taxon>Lactobacillaceae</taxon>
        <taxon>Levilactobacillus</taxon>
    </lineage>
</organism>
<evidence type="ECO:0000313" key="4">
    <source>
        <dbReference type="Proteomes" id="UP001596254"/>
    </source>
</evidence>
<dbReference type="Gene3D" id="1.10.260.40">
    <property type="entry name" value="lambda repressor-like DNA-binding domains"/>
    <property type="match status" value="1"/>
</dbReference>
<proteinExistence type="predicted"/>
<dbReference type="Proteomes" id="UP001596254">
    <property type="component" value="Unassembled WGS sequence"/>
</dbReference>
<dbReference type="PANTHER" id="PTHR46558:SF13">
    <property type="entry name" value="HTH-TYPE TRANSCRIPTIONAL REGULATOR IMMR"/>
    <property type="match status" value="1"/>
</dbReference>
<keyword evidence="1" id="KW-0238">DNA-binding</keyword>
<reference evidence="4" key="1">
    <citation type="journal article" date="2019" name="Int. J. Syst. Evol. Microbiol.">
        <title>The Global Catalogue of Microorganisms (GCM) 10K type strain sequencing project: providing services to taxonomists for standard genome sequencing and annotation.</title>
        <authorList>
            <consortium name="The Broad Institute Genomics Platform"/>
            <consortium name="The Broad Institute Genome Sequencing Center for Infectious Disease"/>
            <person name="Wu L."/>
            <person name="Ma J."/>
        </authorList>
    </citation>
    <scope>NUCLEOTIDE SEQUENCE [LARGE SCALE GENOMIC DNA]</scope>
    <source>
        <strain evidence="4">CCM 8905</strain>
    </source>
</reference>
<evidence type="ECO:0000259" key="2">
    <source>
        <dbReference type="PROSITE" id="PS50943"/>
    </source>
</evidence>
<keyword evidence="4" id="KW-1185">Reference proteome</keyword>
<accession>A0ABW1SU25</accession>
<dbReference type="InterPro" id="IPR010982">
    <property type="entry name" value="Lambda_DNA-bd_dom_sf"/>
</dbReference>
<dbReference type="RefSeq" id="WP_125683669.1">
    <property type="nucleotide sequence ID" value="NZ_JBHSSK010000024.1"/>
</dbReference>
<comment type="caution">
    <text evidence="3">The sequence shown here is derived from an EMBL/GenBank/DDBJ whole genome shotgun (WGS) entry which is preliminary data.</text>
</comment>
<feature type="domain" description="HTH cro/C1-type" evidence="2">
    <location>
        <begin position="8"/>
        <end position="62"/>
    </location>
</feature>
<dbReference type="SUPFAM" id="SSF47413">
    <property type="entry name" value="lambda repressor-like DNA-binding domains"/>
    <property type="match status" value="1"/>
</dbReference>
<sequence length="81" mass="9290">MENLQITLEAARHNAGYSQKEAAAQLGVHYQTLAAWERDSSNMGITTIDRLSDLYQIPKDYLFFGNKNDFIRSLRQRAAKK</sequence>
<protein>
    <submittedName>
        <fullName evidence="3">Helix-turn-helix transcriptional regulator</fullName>
    </submittedName>
</protein>
<dbReference type="PROSITE" id="PS50943">
    <property type="entry name" value="HTH_CROC1"/>
    <property type="match status" value="1"/>
</dbReference>
<dbReference type="InterPro" id="IPR001387">
    <property type="entry name" value="Cro/C1-type_HTH"/>
</dbReference>
<dbReference type="Pfam" id="PF01381">
    <property type="entry name" value="HTH_3"/>
    <property type="match status" value="1"/>
</dbReference>
<dbReference type="EMBL" id="JBHSSK010000024">
    <property type="protein sequence ID" value="MFC6207723.1"/>
    <property type="molecule type" value="Genomic_DNA"/>
</dbReference>
<gene>
    <name evidence="3" type="ORF">ACFP1G_09610</name>
</gene>
<evidence type="ECO:0000313" key="3">
    <source>
        <dbReference type="EMBL" id="MFC6207723.1"/>
    </source>
</evidence>
<evidence type="ECO:0000256" key="1">
    <source>
        <dbReference type="ARBA" id="ARBA00023125"/>
    </source>
</evidence>
<name>A0ABW1SU25_9LACO</name>
<dbReference type="SMART" id="SM00530">
    <property type="entry name" value="HTH_XRE"/>
    <property type="match status" value="1"/>
</dbReference>